<organism evidence="7 8">
    <name type="scientific">Pseudescherichia vulneris NBRC 102420</name>
    <dbReference type="NCBI Taxonomy" id="1115515"/>
    <lineage>
        <taxon>Bacteria</taxon>
        <taxon>Pseudomonadati</taxon>
        <taxon>Pseudomonadota</taxon>
        <taxon>Gammaproteobacteria</taxon>
        <taxon>Enterobacterales</taxon>
        <taxon>Enterobacteriaceae</taxon>
        <taxon>Pseudescherichia</taxon>
    </lineage>
</organism>
<dbReference type="InterPro" id="IPR003807">
    <property type="entry name" value="DUF202"/>
</dbReference>
<evidence type="ECO:0000259" key="6">
    <source>
        <dbReference type="Pfam" id="PF02656"/>
    </source>
</evidence>
<sequence>MPDSRKARREQDPGLQPERTSLAWLRTLLGYGALLMLAVKHNGQQAGSVFWIAIALLAVVALILWRYTLKRNLMDVNRSDFLRPSAVRDKLLVALGVFSLALLFAATHFQQIALFLLAALHAS</sequence>
<keyword evidence="8" id="KW-1185">Reference proteome</keyword>
<feature type="transmembrane region" description="Helical" evidence="5">
    <location>
        <begin position="50"/>
        <end position="69"/>
    </location>
</feature>
<dbReference type="Pfam" id="PF02656">
    <property type="entry name" value="DUF202"/>
    <property type="match status" value="1"/>
</dbReference>
<dbReference type="GO" id="GO:0012505">
    <property type="term" value="C:endomembrane system"/>
    <property type="evidence" value="ECO:0007669"/>
    <property type="project" value="UniProtKB-SubCell"/>
</dbReference>
<dbReference type="AlphaFoldDB" id="A0A090V8E2"/>
<gene>
    <name evidence="7" type="primary">yidG</name>
    <name evidence="7" type="ORF">EV102420_20_00190</name>
</gene>
<dbReference type="RefSeq" id="WP_042393450.1">
    <property type="nucleotide sequence ID" value="NZ_BBMZ01000020.1"/>
</dbReference>
<evidence type="ECO:0000256" key="2">
    <source>
        <dbReference type="ARBA" id="ARBA00022692"/>
    </source>
</evidence>
<proteinExistence type="predicted"/>
<comment type="caution">
    <text evidence="7">The sequence shown here is derived from an EMBL/GenBank/DDBJ whole genome shotgun (WGS) entry which is preliminary data.</text>
</comment>
<reference evidence="7 8" key="1">
    <citation type="submission" date="2014-09" db="EMBL/GenBank/DDBJ databases">
        <title>Whole genome shotgun sequence of Escherichia vulneris NBRC 102420.</title>
        <authorList>
            <person name="Yoshida Y."/>
            <person name="Hosoyama A."/>
            <person name="Tsuchikane K."/>
            <person name="Ohji S."/>
            <person name="Ichikawa N."/>
            <person name="Kimura A."/>
            <person name="Yamazoe A."/>
            <person name="Ezaki T."/>
            <person name="Fujita N."/>
        </authorList>
    </citation>
    <scope>NUCLEOTIDE SEQUENCE [LARGE SCALE GENOMIC DNA]</scope>
    <source>
        <strain evidence="7 8">NBRC 102420</strain>
    </source>
</reference>
<feature type="transmembrane region" description="Helical" evidence="5">
    <location>
        <begin position="21"/>
        <end position="38"/>
    </location>
</feature>
<evidence type="ECO:0000256" key="4">
    <source>
        <dbReference type="ARBA" id="ARBA00023136"/>
    </source>
</evidence>
<protein>
    <recommendedName>
        <fullName evidence="6">DUF202 domain-containing protein</fullName>
    </recommendedName>
</protein>
<name>A0A090V8E2_PSEVU</name>
<evidence type="ECO:0000256" key="3">
    <source>
        <dbReference type="ARBA" id="ARBA00022989"/>
    </source>
</evidence>
<evidence type="ECO:0000256" key="5">
    <source>
        <dbReference type="SAM" id="Phobius"/>
    </source>
</evidence>
<keyword evidence="2 5" id="KW-0812">Transmembrane</keyword>
<evidence type="ECO:0000256" key="1">
    <source>
        <dbReference type="ARBA" id="ARBA00004127"/>
    </source>
</evidence>
<feature type="transmembrane region" description="Helical" evidence="5">
    <location>
        <begin position="90"/>
        <end position="120"/>
    </location>
</feature>
<feature type="domain" description="DUF202" evidence="6">
    <location>
        <begin position="12"/>
        <end position="65"/>
    </location>
</feature>
<comment type="subcellular location">
    <subcellularLocation>
        <location evidence="1">Endomembrane system</location>
        <topology evidence="1">Multi-pass membrane protein</topology>
    </subcellularLocation>
</comment>
<dbReference type="eggNOG" id="ENOG5031J0W">
    <property type="taxonomic scope" value="Bacteria"/>
</dbReference>
<dbReference type="STRING" id="1115515.EV102420_20_00190"/>
<evidence type="ECO:0000313" key="7">
    <source>
        <dbReference type="EMBL" id="GAL59509.1"/>
    </source>
</evidence>
<dbReference type="OrthoDB" id="3701077at2"/>
<keyword evidence="3 5" id="KW-1133">Transmembrane helix</keyword>
<dbReference type="EMBL" id="BBMZ01000020">
    <property type="protein sequence ID" value="GAL59509.1"/>
    <property type="molecule type" value="Genomic_DNA"/>
</dbReference>
<evidence type="ECO:0000313" key="8">
    <source>
        <dbReference type="Proteomes" id="UP000029462"/>
    </source>
</evidence>
<dbReference type="Proteomes" id="UP000029462">
    <property type="component" value="Unassembled WGS sequence"/>
</dbReference>
<keyword evidence="4 5" id="KW-0472">Membrane</keyword>
<accession>A0A090V8E2</accession>